<keyword evidence="1" id="KW-1133">Transmembrane helix</keyword>
<evidence type="ECO:0000313" key="2">
    <source>
        <dbReference type="EMBL" id="KHJ98594.1"/>
    </source>
</evidence>
<proteinExistence type="predicted"/>
<feature type="transmembrane region" description="Helical" evidence="1">
    <location>
        <begin position="48"/>
        <end position="70"/>
    </location>
</feature>
<keyword evidence="1" id="KW-0812">Transmembrane</keyword>
<dbReference type="Proteomes" id="UP000053660">
    <property type="component" value="Unassembled WGS sequence"/>
</dbReference>
<feature type="transmembrane region" description="Helical" evidence="1">
    <location>
        <begin position="76"/>
        <end position="93"/>
    </location>
</feature>
<dbReference type="OrthoDB" id="5982228at2759"/>
<evidence type="ECO:0000313" key="3">
    <source>
        <dbReference type="Proteomes" id="UP000053660"/>
    </source>
</evidence>
<dbReference type="PANTHER" id="PTHR11785:SF117">
    <property type="entry name" value="AMINO ACID TRANSPORTER"/>
    <property type="match status" value="1"/>
</dbReference>
<accession>A0A0B1TMX2</accession>
<dbReference type="AlphaFoldDB" id="A0A0B1TMX2"/>
<organism evidence="2 3">
    <name type="scientific">Oesophagostomum dentatum</name>
    <name type="common">Nodular worm</name>
    <dbReference type="NCBI Taxonomy" id="61180"/>
    <lineage>
        <taxon>Eukaryota</taxon>
        <taxon>Metazoa</taxon>
        <taxon>Ecdysozoa</taxon>
        <taxon>Nematoda</taxon>
        <taxon>Chromadorea</taxon>
        <taxon>Rhabditida</taxon>
        <taxon>Rhabditina</taxon>
        <taxon>Rhabditomorpha</taxon>
        <taxon>Strongyloidea</taxon>
        <taxon>Strongylidae</taxon>
        <taxon>Oesophagostomum</taxon>
    </lineage>
</organism>
<dbReference type="EMBL" id="KN549295">
    <property type="protein sequence ID" value="KHJ98594.1"/>
    <property type="molecule type" value="Genomic_DNA"/>
</dbReference>
<evidence type="ECO:0000256" key="1">
    <source>
        <dbReference type="SAM" id="Phobius"/>
    </source>
</evidence>
<feature type="transmembrane region" description="Helical" evidence="1">
    <location>
        <begin position="12"/>
        <end position="36"/>
    </location>
</feature>
<name>A0A0B1TMX2_OESDE</name>
<dbReference type="PANTHER" id="PTHR11785">
    <property type="entry name" value="AMINO ACID TRANSPORTER"/>
    <property type="match status" value="1"/>
</dbReference>
<keyword evidence="3" id="KW-1185">Reference proteome</keyword>
<keyword evidence="1" id="KW-0472">Membrane</keyword>
<protein>
    <recommendedName>
        <fullName evidence="4">Amino acid permease/ SLC12A domain-containing protein</fullName>
    </recommendedName>
</protein>
<gene>
    <name evidence="2" type="ORF">OESDEN_01430</name>
</gene>
<dbReference type="GO" id="GO:0015179">
    <property type="term" value="F:L-amino acid transmembrane transporter activity"/>
    <property type="evidence" value="ECO:0007669"/>
    <property type="project" value="TreeGrafter"/>
</dbReference>
<dbReference type="InterPro" id="IPR050598">
    <property type="entry name" value="AminoAcid_Transporter"/>
</dbReference>
<sequence>MAFCLIGNVYILVNYLTVVALLSTMFSVTALVYIKWNNIPVSTNAVKFHIFWPILNIAINLALLVIPVIVEPVKSAVGFGLFVFGVVCYFIFVRPQTKPRFLMKLDGKSYIVSPTFLASSKFKKN</sequence>
<evidence type="ECO:0008006" key="4">
    <source>
        <dbReference type="Google" id="ProtNLM"/>
    </source>
</evidence>
<reference evidence="2 3" key="1">
    <citation type="submission" date="2014-03" db="EMBL/GenBank/DDBJ databases">
        <title>Draft genome of the hookworm Oesophagostomum dentatum.</title>
        <authorList>
            <person name="Mitreva M."/>
        </authorList>
    </citation>
    <scope>NUCLEOTIDE SEQUENCE [LARGE SCALE GENOMIC DNA]</scope>
    <source>
        <strain evidence="2 3">OD-Hann</strain>
    </source>
</reference>